<gene>
    <name evidence="2" type="ORF">FHW36_103433</name>
</gene>
<organism evidence="2 3">
    <name type="scientific">Chitinophaga polysaccharea</name>
    <dbReference type="NCBI Taxonomy" id="1293035"/>
    <lineage>
        <taxon>Bacteria</taxon>
        <taxon>Pseudomonadati</taxon>
        <taxon>Bacteroidota</taxon>
        <taxon>Chitinophagia</taxon>
        <taxon>Chitinophagales</taxon>
        <taxon>Chitinophagaceae</taxon>
        <taxon>Chitinophaga</taxon>
    </lineage>
</organism>
<dbReference type="AlphaFoldDB" id="A0A561PU32"/>
<protein>
    <submittedName>
        <fullName evidence="2">Uncharacterized protein</fullName>
    </submittedName>
</protein>
<dbReference type="Proteomes" id="UP000320811">
    <property type="component" value="Unassembled WGS sequence"/>
</dbReference>
<evidence type="ECO:0000256" key="1">
    <source>
        <dbReference type="SAM" id="MobiDB-lite"/>
    </source>
</evidence>
<evidence type="ECO:0000313" key="3">
    <source>
        <dbReference type="Proteomes" id="UP000320811"/>
    </source>
</evidence>
<comment type="caution">
    <text evidence="2">The sequence shown here is derived from an EMBL/GenBank/DDBJ whole genome shotgun (WGS) entry which is preliminary data.</text>
</comment>
<feature type="compositionally biased region" description="Basic residues" evidence="1">
    <location>
        <begin position="61"/>
        <end position="74"/>
    </location>
</feature>
<dbReference type="EMBL" id="VIWO01000003">
    <property type="protein sequence ID" value="TWF41629.1"/>
    <property type="molecule type" value="Genomic_DNA"/>
</dbReference>
<accession>A0A561PU32</accession>
<feature type="compositionally biased region" description="Low complexity" evidence="1">
    <location>
        <begin position="75"/>
        <end position="87"/>
    </location>
</feature>
<dbReference type="RefSeq" id="WP_145669822.1">
    <property type="nucleotide sequence ID" value="NZ_VIWO01000003.1"/>
</dbReference>
<name>A0A561PU32_9BACT</name>
<dbReference type="OrthoDB" id="9966132at2"/>
<keyword evidence="3" id="KW-1185">Reference proteome</keyword>
<sequence length="102" mass="10730">MSDSRKPVGKHLKKEAGLKVAEVLTAALVDLKEKLGEKKFLRNIKKASKAMVAGLSDKKAVTPKKKAAGKKTAAKKTTVPKASSPKTATKKAAPKKAAAHKS</sequence>
<evidence type="ECO:0000313" key="2">
    <source>
        <dbReference type="EMBL" id="TWF41629.1"/>
    </source>
</evidence>
<proteinExistence type="predicted"/>
<reference evidence="2 3" key="1">
    <citation type="submission" date="2019-06" db="EMBL/GenBank/DDBJ databases">
        <title>Sorghum-associated microbial communities from plants grown in Nebraska, USA.</title>
        <authorList>
            <person name="Schachtman D."/>
        </authorList>
    </citation>
    <scope>NUCLEOTIDE SEQUENCE [LARGE SCALE GENOMIC DNA]</scope>
    <source>
        <strain evidence="2 3">1209</strain>
    </source>
</reference>
<feature type="region of interest" description="Disordered" evidence="1">
    <location>
        <begin position="51"/>
        <end position="102"/>
    </location>
</feature>
<feature type="compositionally biased region" description="Basic residues" evidence="1">
    <location>
        <begin position="88"/>
        <end position="102"/>
    </location>
</feature>